<feature type="transmembrane region" description="Helical" evidence="2">
    <location>
        <begin position="39"/>
        <end position="59"/>
    </location>
</feature>
<evidence type="ECO:0000256" key="1">
    <source>
        <dbReference type="SAM" id="MobiDB-lite"/>
    </source>
</evidence>
<organism evidence="3 4">
    <name type="scientific">Prosthecobacter debontii</name>
    <dbReference type="NCBI Taxonomy" id="48467"/>
    <lineage>
        <taxon>Bacteria</taxon>
        <taxon>Pseudomonadati</taxon>
        <taxon>Verrucomicrobiota</taxon>
        <taxon>Verrucomicrobiia</taxon>
        <taxon>Verrucomicrobiales</taxon>
        <taxon>Verrucomicrobiaceae</taxon>
        <taxon>Prosthecobacter</taxon>
    </lineage>
</organism>
<keyword evidence="4" id="KW-1185">Reference proteome</keyword>
<dbReference type="STRING" id="48467.SAMN02745166_04405"/>
<name>A0A1T4YXL1_9BACT</name>
<protein>
    <submittedName>
        <fullName evidence="3">Uncharacterized protein</fullName>
    </submittedName>
</protein>
<keyword evidence="2" id="KW-1133">Transmembrane helix</keyword>
<dbReference type="RefSeq" id="WP_078815541.1">
    <property type="nucleotide sequence ID" value="NZ_FUYE01000019.1"/>
</dbReference>
<sequence>MAEDPTELDNLPPQDEQASETESPLEMAKDAQISRMAGCAKLGGCLLKIMLVLALLVWAQRCIQTRREGGSVNVKCKTTMQDIMIATGHFHTEYKRFPLPMPVDEKVDTTLRSRGVWVAALLGLEDSLNPRKIKFVDLPEARDGKRGLLKEGTEQVLVDPWGEPYHVIMDTNADNSIANPEDATKVLDGKIFSYSSGPDRDPKTWEDNVCSWR</sequence>
<dbReference type="EMBL" id="FUYE01000019">
    <property type="protein sequence ID" value="SKB06031.1"/>
    <property type="molecule type" value="Genomic_DNA"/>
</dbReference>
<proteinExistence type="predicted"/>
<dbReference type="OrthoDB" id="196092at2"/>
<accession>A0A1T4YXL1</accession>
<keyword evidence="2" id="KW-0812">Transmembrane</keyword>
<dbReference type="Gene3D" id="3.30.700.10">
    <property type="entry name" value="Glycoprotein, Type 4 Pilin"/>
    <property type="match status" value="1"/>
</dbReference>
<reference evidence="4" key="1">
    <citation type="submission" date="2017-02" db="EMBL/GenBank/DDBJ databases">
        <authorList>
            <person name="Varghese N."/>
            <person name="Submissions S."/>
        </authorList>
    </citation>
    <scope>NUCLEOTIDE SEQUENCE [LARGE SCALE GENOMIC DNA]</scope>
    <source>
        <strain evidence="4">ATCC 700200</strain>
    </source>
</reference>
<evidence type="ECO:0000256" key="2">
    <source>
        <dbReference type="SAM" id="Phobius"/>
    </source>
</evidence>
<evidence type="ECO:0000313" key="4">
    <source>
        <dbReference type="Proteomes" id="UP000190774"/>
    </source>
</evidence>
<dbReference type="Proteomes" id="UP000190774">
    <property type="component" value="Unassembled WGS sequence"/>
</dbReference>
<feature type="region of interest" description="Disordered" evidence="1">
    <location>
        <begin position="1"/>
        <end position="26"/>
    </location>
</feature>
<gene>
    <name evidence="3" type="ORF">SAMN02745166_04405</name>
</gene>
<dbReference type="AlphaFoldDB" id="A0A1T4YXL1"/>
<keyword evidence="2" id="KW-0472">Membrane</keyword>
<evidence type="ECO:0000313" key="3">
    <source>
        <dbReference type="EMBL" id="SKB06031.1"/>
    </source>
</evidence>